<keyword evidence="10 14" id="KW-0472">Membrane</keyword>
<dbReference type="EMBL" id="CAKOAT010066267">
    <property type="protein sequence ID" value="CAH8306898.1"/>
    <property type="molecule type" value="Genomic_DNA"/>
</dbReference>
<keyword evidence="9 14" id="KW-1133">Transmembrane helix</keyword>
<evidence type="ECO:0000256" key="4">
    <source>
        <dbReference type="ARBA" id="ARBA00022640"/>
    </source>
</evidence>
<keyword evidence="4" id="KW-0934">Plastid</keyword>
<evidence type="ECO:0000313" key="15">
    <source>
        <dbReference type="EMBL" id="CAH8306898.1"/>
    </source>
</evidence>
<evidence type="ECO:0000256" key="12">
    <source>
        <dbReference type="ARBA" id="ARBA00039024"/>
    </source>
</evidence>
<comment type="catalytic activity">
    <reaction evidence="13">
        <text>phytol + CTP = phytyl phosphate + CDP + H(+)</text>
        <dbReference type="Rhea" id="RHEA:38055"/>
        <dbReference type="ChEBI" id="CHEBI:15378"/>
        <dbReference type="ChEBI" id="CHEBI:17327"/>
        <dbReference type="ChEBI" id="CHEBI:37563"/>
        <dbReference type="ChEBI" id="CHEBI:58069"/>
        <dbReference type="ChEBI" id="CHEBI:75483"/>
        <dbReference type="EC" id="2.7.1.182"/>
    </reaction>
</comment>
<evidence type="ECO:0000256" key="8">
    <source>
        <dbReference type="ARBA" id="ARBA00022946"/>
    </source>
</evidence>
<dbReference type="GO" id="GO:0031969">
    <property type="term" value="C:chloroplast membrane"/>
    <property type="evidence" value="ECO:0007669"/>
    <property type="project" value="UniProtKB-SubCell"/>
</dbReference>
<keyword evidence="3" id="KW-0150">Chloroplast</keyword>
<sequence length="308" mass="33621">MAAALPLSPVSHQLCRRSNRFWYKSMTSRFCPPSFLVSSPCYIGVKGIGSSSQLRASHPLISSSAASMDYLLHDVGATVAVLGGAYALVLLFESLTKRDVIPQRLSRKLVHILSGLLFVLSWPIFSASTEARYFAAFVPLVNGLRLVVNGLSVSPDSTLIKSVTREGRPEELLKGPLFYVLALLVAAVFFWRDSPTGMISLAMMCGGDGIADIMGRKYGSQKIPYNPRKSLAGSISMFIFGFFISIGLLYYYSSLGYLHMNWETTFTRVAIVSLVATLVESVPITDQIDDNVSVPLATILAAYLSFGY</sequence>
<evidence type="ECO:0000256" key="9">
    <source>
        <dbReference type="ARBA" id="ARBA00022989"/>
    </source>
</evidence>
<evidence type="ECO:0000256" key="10">
    <source>
        <dbReference type="ARBA" id="ARBA00023136"/>
    </source>
</evidence>
<reference evidence="15 16" key="1">
    <citation type="submission" date="2022-03" db="EMBL/GenBank/DDBJ databases">
        <authorList>
            <person name="Macdonald S."/>
            <person name="Ahmed S."/>
            <person name="Newling K."/>
        </authorList>
    </citation>
    <scope>NUCLEOTIDE SEQUENCE [LARGE SCALE GENOMIC DNA]</scope>
</reference>
<comment type="similarity">
    <text evidence="2">Belongs to the polyprenol kinase family.</text>
</comment>
<keyword evidence="5" id="KW-0808">Transferase</keyword>
<keyword evidence="8" id="KW-0809">Transit peptide</keyword>
<dbReference type="InterPro" id="IPR039606">
    <property type="entry name" value="Phytol/farnesol_kinase"/>
</dbReference>
<proteinExistence type="inferred from homology"/>
<evidence type="ECO:0000256" key="5">
    <source>
        <dbReference type="ARBA" id="ARBA00022679"/>
    </source>
</evidence>
<evidence type="ECO:0000256" key="14">
    <source>
        <dbReference type="SAM" id="Phobius"/>
    </source>
</evidence>
<feature type="transmembrane region" description="Helical" evidence="14">
    <location>
        <begin position="108"/>
        <end position="125"/>
    </location>
</feature>
<evidence type="ECO:0000256" key="7">
    <source>
        <dbReference type="ARBA" id="ARBA00022777"/>
    </source>
</evidence>
<dbReference type="GO" id="GO:0010276">
    <property type="term" value="F:phytol kinase activity"/>
    <property type="evidence" value="ECO:0007669"/>
    <property type="project" value="UniProtKB-EC"/>
</dbReference>
<keyword evidence="16" id="KW-1185">Reference proteome</keyword>
<dbReference type="PANTHER" id="PTHR32523">
    <property type="entry name" value="PHYTOL KINASE 1, CHLOROPLASTIC"/>
    <property type="match status" value="1"/>
</dbReference>
<name>A0ABC8IZI7_ERUVS</name>
<feature type="transmembrane region" description="Helical" evidence="14">
    <location>
        <begin position="172"/>
        <end position="191"/>
    </location>
</feature>
<evidence type="ECO:0000256" key="11">
    <source>
        <dbReference type="ARBA" id="ARBA00024015"/>
    </source>
</evidence>
<evidence type="ECO:0000313" key="16">
    <source>
        <dbReference type="Proteomes" id="UP001642260"/>
    </source>
</evidence>
<feature type="transmembrane region" description="Helical" evidence="14">
    <location>
        <begin position="235"/>
        <end position="253"/>
    </location>
</feature>
<keyword evidence="7" id="KW-0418">Kinase</keyword>
<comment type="pathway">
    <text evidence="11">Cofactor biosynthesis; tocopherol biosynthesis.</text>
</comment>
<evidence type="ECO:0000256" key="2">
    <source>
        <dbReference type="ARBA" id="ARBA00010794"/>
    </source>
</evidence>
<evidence type="ECO:0000256" key="6">
    <source>
        <dbReference type="ARBA" id="ARBA00022692"/>
    </source>
</evidence>
<evidence type="ECO:0000256" key="3">
    <source>
        <dbReference type="ARBA" id="ARBA00022528"/>
    </source>
</evidence>
<comment type="caution">
    <text evidence="15">The sequence shown here is derived from an EMBL/GenBank/DDBJ whole genome shotgun (WGS) entry which is preliminary data.</text>
</comment>
<organism evidence="15 16">
    <name type="scientific">Eruca vesicaria subsp. sativa</name>
    <name type="common">Garden rocket</name>
    <name type="synonym">Eruca sativa</name>
    <dbReference type="NCBI Taxonomy" id="29727"/>
    <lineage>
        <taxon>Eukaryota</taxon>
        <taxon>Viridiplantae</taxon>
        <taxon>Streptophyta</taxon>
        <taxon>Embryophyta</taxon>
        <taxon>Tracheophyta</taxon>
        <taxon>Spermatophyta</taxon>
        <taxon>Magnoliopsida</taxon>
        <taxon>eudicotyledons</taxon>
        <taxon>Gunneridae</taxon>
        <taxon>Pentapetalae</taxon>
        <taxon>rosids</taxon>
        <taxon>malvids</taxon>
        <taxon>Brassicales</taxon>
        <taxon>Brassicaceae</taxon>
        <taxon>Brassiceae</taxon>
        <taxon>Eruca</taxon>
    </lineage>
</organism>
<gene>
    <name evidence="15" type="ORF">ERUC_LOCUS4786</name>
</gene>
<dbReference type="AlphaFoldDB" id="A0ABC8IZI7"/>
<accession>A0ABC8IZI7</accession>
<dbReference type="EC" id="2.7.1.182" evidence="12"/>
<protein>
    <recommendedName>
        <fullName evidence="12">phytol kinase</fullName>
        <ecNumber evidence="12">2.7.1.182</ecNumber>
    </recommendedName>
</protein>
<comment type="subcellular location">
    <subcellularLocation>
        <location evidence="1">Plastid</location>
        <location evidence="1">Chloroplast membrane</location>
        <topology evidence="1">Multi-pass membrane protein</topology>
    </subcellularLocation>
</comment>
<feature type="transmembrane region" description="Helical" evidence="14">
    <location>
        <begin position="75"/>
        <end position="96"/>
    </location>
</feature>
<dbReference type="PANTHER" id="PTHR32523:SF8">
    <property type="entry name" value="DOLICHOL KINASE"/>
    <property type="match status" value="1"/>
</dbReference>
<evidence type="ECO:0000256" key="13">
    <source>
        <dbReference type="ARBA" id="ARBA00048889"/>
    </source>
</evidence>
<keyword evidence="6 14" id="KW-0812">Transmembrane</keyword>
<dbReference type="Proteomes" id="UP001642260">
    <property type="component" value="Unassembled WGS sequence"/>
</dbReference>
<evidence type="ECO:0000256" key="1">
    <source>
        <dbReference type="ARBA" id="ARBA00004508"/>
    </source>
</evidence>